<dbReference type="GO" id="GO:0020037">
    <property type="term" value="F:heme binding"/>
    <property type="evidence" value="ECO:0007669"/>
    <property type="project" value="InterPro"/>
</dbReference>
<dbReference type="AlphaFoldDB" id="A0A923HKU1"/>
<dbReference type="GO" id="GO:0009055">
    <property type="term" value="F:electron transfer activity"/>
    <property type="evidence" value="ECO:0007669"/>
    <property type="project" value="InterPro"/>
</dbReference>
<keyword evidence="2 7" id="KW-0349">Heme</keyword>
<evidence type="ECO:0000256" key="8">
    <source>
        <dbReference type="SAM" id="SignalP"/>
    </source>
</evidence>
<evidence type="ECO:0000256" key="7">
    <source>
        <dbReference type="PROSITE-ProRule" id="PRU00433"/>
    </source>
</evidence>
<keyword evidence="11" id="KW-1185">Reference proteome</keyword>
<dbReference type="PROSITE" id="PS51007">
    <property type="entry name" value="CYTC"/>
    <property type="match status" value="2"/>
</dbReference>
<gene>
    <name evidence="10" type="ORF">H8K32_15635</name>
</gene>
<dbReference type="EMBL" id="JACOFV010000015">
    <property type="protein sequence ID" value="MBC3863537.1"/>
    <property type="molecule type" value="Genomic_DNA"/>
</dbReference>
<evidence type="ECO:0000313" key="10">
    <source>
        <dbReference type="EMBL" id="MBC3863537.1"/>
    </source>
</evidence>
<keyword evidence="3 7" id="KW-0479">Metal-binding</keyword>
<organism evidence="10 11">
    <name type="scientific">Undibacterium jejuense</name>
    <dbReference type="NCBI Taxonomy" id="1344949"/>
    <lineage>
        <taxon>Bacteria</taxon>
        <taxon>Pseudomonadati</taxon>
        <taxon>Pseudomonadota</taxon>
        <taxon>Betaproteobacteria</taxon>
        <taxon>Burkholderiales</taxon>
        <taxon>Oxalobacteraceae</taxon>
        <taxon>Undibacterium</taxon>
    </lineage>
</organism>
<dbReference type="Gene3D" id="1.10.760.10">
    <property type="entry name" value="Cytochrome c-like domain"/>
    <property type="match status" value="2"/>
</dbReference>
<name>A0A923HKU1_9BURK</name>
<feature type="domain" description="Cytochrome c" evidence="9">
    <location>
        <begin position="76"/>
        <end position="198"/>
    </location>
</feature>
<evidence type="ECO:0000256" key="3">
    <source>
        <dbReference type="ARBA" id="ARBA00022723"/>
    </source>
</evidence>
<evidence type="ECO:0000313" key="11">
    <source>
        <dbReference type="Proteomes" id="UP000634011"/>
    </source>
</evidence>
<feature type="domain" description="Cytochrome c" evidence="9">
    <location>
        <begin position="260"/>
        <end position="436"/>
    </location>
</feature>
<keyword evidence="10" id="KW-0575">Peroxidase</keyword>
<sequence length="444" mass="48680">MSIRSKIFCSIFLLALAACQKQTESQQVATNSASVATTRAQTASASTSAVSASQVATQQKKRIWVQYPDPNTPLSPEASLGKQLFFDATLSASGKMSCATCHEPDHAYAPSNNLAVQLGGSDMQQPGTRAVPSLRYLAFTPKFTRHFYRPSSEGVEDEGPTGGFTHDGAVDSLSLQAAIPILAANEMANLTAGGFTERLRQSPSAAAFIKLFGADMLQRPEQALERAGAALEAFQMEDYSFHPYTSKYDAAVSGETQLSDAEMRGFIVFNDVRKGNCAKCHTNQIGPGGRPAQFTDFEFEAIGAPRNAEIPANKNPAYFDLGICGPARKDLIKETNYCGMFKTPTLRNVATRQVFLHNGVFKSLDDVIHFYAERDSKPEKWFPKSHGKTELYNDLPKKYRENVDHITAPFNRKKTDGPVMTEAEMQDLLAFLKTLDDGYRKVGH</sequence>
<comment type="subcellular location">
    <subcellularLocation>
        <location evidence="1">Cell envelope</location>
    </subcellularLocation>
</comment>
<accession>A0A923HKU1</accession>
<dbReference type="GO" id="GO:0030313">
    <property type="term" value="C:cell envelope"/>
    <property type="evidence" value="ECO:0007669"/>
    <property type="project" value="UniProtKB-SubCell"/>
</dbReference>
<reference evidence="10" key="1">
    <citation type="submission" date="2020-08" db="EMBL/GenBank/DDBJ databases">
        <title>Novel species isolated from subtropical streams in China.</title>
        <authorList>
            <person name="Lu H."/>
        </authorList>
    </citation>
    <scope>NUCLEOTIDE SEQUENCE</scope>
    <source>
        <strain evidence="10">KACC 12607</strain>
    </source>
</reference>
<evidence type="ECO:0000256" key="5">
    <source>
        <dbReference type="ARBA" id="ARBA00023002"/>
    </source>
</evidence>
<dbReference type="InterPro" id="IPR004852">
    <property type="entry name" value="Di-haem_cyt_c_peroxidsae"/>
</dbReference>
<dbReference type="RefSeq" id="WP_186913481.1">
    <property type="nucleotide sequence ID" value="NZ_JACOFV010000015.1"/>
</dbReference>
<dbReference type="Proteomes" id="UP000634011">
    <property type="component" value="Unassembled WGS sequence"/>
</dbReference>
<proteinExistence type="predicted"/>
<dbReference type="PROSITE" id="PS51257">
    <property type="entry name" value="PROKAR_LIPOPROTEIN"/>
    <property type="match status" value="1"/>
</dbReference>
<dbReference type="InterPro" id="IPR036909">
    <property type="entry name" value="Cyt_c-like_dom_sf"/>
</dbReference>
<dbReference type="GO" id="GO:0004130">
    <property type="term" value="F:cytochrome-c peroxidase activity"/>
    <property type="evidence" value="ECO:0007669"/>
    <property type="project" value="TreeGrafter"/>
</dbReference>
<dbReference type="GO" id="GO:0046872">
    <property type="term" value="F:metal ion binding"/>
    <property type="evidence" value="ECO:0007669"/>
    <property type="project" value="UniProtKB-KW"/>
</dbReference>
<keyword evidence="4 8" id="KW-0732">Signal</keyword>
<dbReference type="Pfam" id="PF03150">
    <property type="entry name" value="CCP_MauG"/>
    <property type="match status" value="1"/>
</dbReference>
<evidence type="ECO:0000256" key="4">
    <source>
        <dbReference type="ARBA" id="ARBA00022729"/>
    </source>
</evidence>
<protein>
    <submittedName>
        <fullName evidence="10">Cytochrome-c peroxidase</fullName>
    </submittedName>
</protein>
<evidence type="ECO:0000256" key="2">
    <source>
        <dbReference type="ARBA" id="ARBA00022617"/>
    </source>
</evidence>
<evidence type="ECO:0000256" key="6">
    <source>
        <dbReference type="ARBA" id="ARBA00023004"/>
    </source>
</evidence>
<keyword evidence="5" id="KW-0560">Oxidoreductase</keyword>
<evidence type="ECO:0000259" key="9">
    <source>
        <dbReference type="PROSITE" id="PS51007"/>
    </source>
</evidence>
<dbReference type="PANTHER" id="PTHR30600:SF10">
    <property type="entry name" value="BLL6722 PROTEIN"/>
    <property type="match status" value="1"/>
</dbReference>
<dbReference type="InterPro" id="IPR051395">
    <property type="entry name" value="Cytochrome_c_Peroxidase/MauG"/>
</dbReference>
<feature type="signal peptide" evidence="8">
    <location>
        <begin position="1"/>
        <end position="17"/>
    </location>
</feature>
<comment type="caution">
    <text evidence="10">The sequence shown here is derived from an EMBL/GenBank/DDBJ whole genome shotgun (WGS) entry which is preliminary data.</text>
</comment>
<dbReference type="InterPro" id="IPR009056">
    <property type="entry name" value="Cyt_c-like_dom"/>
</dbReference>
<keyword evidence="6 7" id="KW-0408">Iron</keyword>
<feature type="chain" id="PRO_5037736438" evidence="8">
    <location>
        <begin position="18"/>
        <end position="444"/>
    </location>
</feature>
<dbReference type="PANTHER" id="PTHR30600">
    <property type="entry name" value="CYTOCHROME C PEROXIDASE-RELATED"/>
    <property type="match status" value="1"/>
</dbReference>
<dbReference type="SUPFAM" id="SSF46626">
    <property type="entry name" value="Cytochrome c"/>
    <property type="match status" value="2"/>
</dbReference>
<evidence type="ECO:0000256" key="1">
    <source>
        <dbReference type="ARBA" id="ARBA00004196"/>
    </source>
</evidence>